<proteinExistence type="predicted"/>
<evidence type="ECO:0000313" key="2">
    <source>
        <dbReference type="EMBL" id="KAH3788620.1"/>
    </source>
</evidence>
<organism evidence="3 4">
    <name type="scientific">Dreissena polymorpha</name>
    <name type="common">Zebra mussel</name>
    <name type="synonym">Mytilus polymorpha</name>
    <dbReference type="NCBI Taxonomy" id="45954"/>
    <lineage>
        <taxon>Eukaryota</taxon>
        <taxon>Metazoa</taxon>
        <taxon>Spiralia</taxon>
        <taxon>Lophotrochozoa</taxon>
        <taxon>Mollusca</taxon>
        <taxon>Bivalvia</taxon>
        <taxon>Autobranchia</taxon>
        <taxon>Heteroconchia</taxon>
        <taxon>Euheterodonta</taxon>
        <taxon>Imparidentia</taxon>
        <taxon>Neoheterodontei</taxon>
        <taxon>Myida</taxon>
        <taxon>Dreissenoidea</taxon>
        <taxon>Dreissenidae</taxon>
        <taxon>Dreissena</taxon>
    </lineage>
</organism>
<dbReference type="GO" id="GO:0005764">
    <property type="term" value="C:lysosome"/>
    <property type="evidence" value="ECO:0007669"/>
    <property type="project" value="TreeGrafter"/>
</dbReference>
<protein>
    <recommendedName>
        <fullName evidence="1">Glycosyl hydrolase family 59 central domain-containing protein</fullName>
    </recommendedName>
</protein>
<dbReference type="PANTHER" id="PTHR15172">
    <property type="entry name" value="GALACTOCEREBROSIDASE"/>
    <property type="match status" value="1"/>
</dbReference>
<dbReference type="Proteomes" id="UP000828390">
    <property type="component" value="Unassembled WGS sequence"/>
</dbReference>
<dbReference type="InterPro" id="IPR001286">
    <property type="entry name" value="Glyco_hydro_59"/>
</dbReference>
<dbReference type="EMBL" id="JAIWYP010000008">
    <property type="protein sequence ID" value="KAH3788622.1"/>
    <property type="molecule type" value="Genomic_DNA"/>
</dbReference>
<evidence type="ECO:0000259" key="1">
    <source>
        <dbReference type="Pfam" id="PF17387"/>
    </source>
</evidence>
<reference evidence="3" key="1">
    <citation type="journal article" date="2019" name="bioRxiv">
        <title>The Genome of the Zebra Mussel, Dreissena polymorpha: A Resource for Invasive Species Research.</title>
        <authorList>
            <person name="McCartney M.A."/>
            <person name="Auch B."/>
            <person name="Kono T."/>
            <person name="Mallez S."/>
            <person name="Zhang Y."/>
            <person name="Obille A."/>
            <person name="Becker A."/>
            <person name="Abrahante J.E."/>
            <person name="Garbe J."/>
            <person name="Badalamenti J.P."/>
            <person name="Herman A."/>
            <person name="Mangelson H."/>
            <person name="Liachko I."/>
            <person name="Sullivan S."/>
            <person name="Sone E.D."/>
            <person name="Koren S."/>
            <person name="Silverstein K.A.T."/>
            <person name="Beckman K.B."/>
            <person name="Gohl D.M."/>
        </authorList>
    </citation>
    <scope>NUCLEOTIDE SEQUENCE</scope>
    <source>
        <strain evidence="3">Duluth1</strain>
        <tissue evidence="3">Whole animal</tissue>
    </source>
</reference>
<dbReference type="PANTHER" id="PTHR15172:SF1">
    <property type="entry name" value="GALACTOCEREBROSIDASE"/>
    <property type="match status" value="1"/>
</dbReference>
<reference evidence="3" key="2">
    <citation type="submission" date="2020-11" db="EMBL/GenBank/DDBJ databases">
        <authorList>
            <person name="McCartney M.A."/>
            <person name="Auch B."/>
            <person name="Kono T."/>
            <person name="Mallez S."/>
            <person name="Becker A."/>
            <person name="Gohl D.M."/>
            <person name="Silverstein K.A.T."/>
            <person name="Koren S."/>
            <person name="Bechman K.B."/>
            <person name="Herman A."/>
            <person name="Abrahante J.E."/>
            <person name="Garbe J."/>
        </authorList>
    </citation>
    <scope>NUCLEOTIDE SEQUENCE</scope>
    <source>
        <strain evidence="3">Duluth1</strain>
        <tissue evidence="3">Whole animal</tissue>
    </source>
</reference>
<accession>A0A9D4EYK1</accession>
<evidence type="ECO:0000313" key="4">
    <source>
        <dbReference type="Proteomes" id="UP000828390"/>
    </source>
</evidence>
<dbReference type="EMBL" id="JAIWYP010000008">
    <property type="protein sequence ID" value="KAH3788620.1"/>
    <property type="molecule type" value="Genomic_DNA"/>
</dbReference>
<dbReference type="GO" id="GO:0006683">
    <property type="term" value="P:galactosylceramide catabolic process"/>
    <property type="evidence" value="ECO:0007669"/>
    <property type="project" value="InterPro"/>
</dbReference>
<dbReference type="Pfam" id="PF17387">
    <property type="entry name" value="Glyco_hydro_59M"/>
    <property type="match status" value="1"/>
</dbReference>
<evidence type="ECO:0000313" key="3">
    <source>
        <dbReference type="EMBL" id="KAH3788622.1"/>
    </source>
</evidence>
<sequence length="61" mass="6782">MALILCVYVTAHTTQFTEIGWSYLRHRYGSGHLAGGGSYVSLTSPDRNQLTIVLETMVTYT</sequence>
<feature type="domain" description="Glycosyl hydrolase family 59 central" evidence="1">
    <location>
        <begin position="25"/>
        <end position="58"/>
    </location>
</feature>
<dbReference type="InterPro" id="IPR013780">
    <property type="entry name" value="Glyco_hydro_b"/>
</dbReference>
<gene>
    <name evidence="2" type="ORF">DPMN_166766</name>
    <name evidence="3" type="ORF">DPMN_166768</name>
</gene>
<dbReference type="GO" id="GO:0004336">
    <property type="term" value="F:galactosylceramidase activity"/>
    <property type="evidence" value="ECO:0007669"/>
    <property type="project" value="InterPro"/>
</dbReference>
<comment type="caution">
    <text evidence="3">The sequence shown here is derived from an EMBL/GenBank/DDBJ whole genome shotgun (WGS) entry which is preliminary data.</text>
</comment>
<keyword evidence="4" id="KW-1185">Reference proteome</keyword>
<name>A0A9D4EYK1_DREPO</name>
<dbReference type="Gene3D" id="2.60.40.1180">
    <property type="entry name" value="Golgi alpha-mannosidase II"/>
    <property type="match status" value="1"/>
</dbReference>
<dbReference type="InterPro" id="IPR035394">
    <property type="entry name" value="Glyco_hydro_59_dom"/>
</dbReference>
<dbReference type="AlphaFoldDB" id="A0A9D4EYK1"/>
<dbReference type="GO" id="GO:0016020">
    <property type="term" value="C:membrane"/>
    <property type="evidence" value="ECO:0007669"/>
    <property type="project" value="GOC"/>
</dbReference>